<dbReference type="SUPFAM" id="SSF55785">
    <property type="entry name" value="PYP-like sensor domain (PAS domain)"/>
    <property type="match status" value="2"/>
</dbReference>
<dbReference type="Gene3D" id="1.20.5.1930">
    <property type="match status" value="1"/>
</dbReference>
<feature type="domain" description="PAC" evidence="6">
    <location>
        <begin position="83"/>
        <end position="133"/>
    </location>
</feature>
<dbReference type="InterPro" id="IPR000700">
    <property type="entry name" value="PAS-assoc_C"/>
</dbReference>
<name>Q1ITH4_KORVE</name>
<dbReference type="InterPro" id="IPR036890">
    <property type="entry name" value="HATPase_C_sf"/>
</dbReference>
<reference evidence="7 8" key="1">
    <citation type="journal article" date="2009" name="Appl. Environ. Microbiol.">
        <title>Three genomes from the phylum Acidobacteria provide insight into the lifestyles of these microorganisms in soils.</title>
        <authorList>
            <person name="Ward N.L."/>
            <person name="Challacombe J.F."/>
            <person name="Janssen P.H."/>
            <person name="Henrissat B."/>
            <person name="Coutinho P.M."/>
            <person name="Wu M."/>
            <person name="Xie G."/>
            <person name="Haft D.H."/>
            <person name="Sait M."/>
            <person name="Badger J."/>
            <person name="Barabote R.D."/>
            <person name="Bradley B."/>
            <person name="Brettin T.S."/>
            <person name="Brinkac L.M."/>
            <person name="Bruce D."/>
            <person name="Creasy T."/>
            <person name="Daugherty S.C."/>
            <person name="Davidsen T.M."/>
            <person name="DeBoy R.T."/>
            <person name="Detter J.C."/>
            <person name="Dodson R.J."/>
            <person name="Durkin A.S."/>
            <person name="Ganapathy A."/>
            <person name="Gwinn-Giglio M."/>
            <person name="Han C.S."/>
            <person name="Khouri H."/>
            <person name="Kiss H."/>
            <person name="Kothari S.P."/>
            <person name="Madupu R."/>
            <person name="Nelson K.E."/>
            <person name="Nelson W.C."/>
            <person name="Paulsen I."/>
            <person name="Penn K."/>
            <person name="Ren Q."/>
            <person name="Rosovitz M.J."/>
            <person name="Selengut J.D."/>
            <person name="Shrivastava S."/>
            <person name="Sullivan S.A."/>
            <person name="Tapia R."/>
            <person name="Thompson L.S."/>
            <person name="Watkins K.L."/>
            <person name="Yang Q."/>
            <person name="Yu C."/>
            <person name="Zafar N."/>
            <person name="Zhou L."/>
            <person name="Kuske C.R."/>
        </authorList>
    </citation>
    <scope>NUCLEOTIDE SEQUENCE [LARGE SCALE GENOMIC DNA]</scope>
    <source>
        <strain evidence="7 8">Ellin345</strain>
    </source>
</reference>
<dbReference type="eggNOG" id="COG2202">
    <property type="taxonomic scope" value="Bacteria"/>
</dbReference>
<dbReference type="GO" id="GO:0016020">
    <property type="term" value="C:membrane"/>
    <property type="evidence" value="ECO:0007669"/>
    <property type="project" value="InterPro"/>
</dbReference>
<keyword evidence="2 7" id="KW-0418">Kinase</keyword>
<sequence>MQLETNEEVKARFSDAFKASPVGIVVENLDGQPLFVNPAFCSMLGFTEEELRNKHCVDFSPQEDAQKDWVLFQQLREGSIDHYQIDKRYFRSDGTTVWGRLTVSLLRGKPSPLVLAMVDDITERKLAEEALSESETRFRSIFRDAGIGMVIVSLDGRYLSANRAFCDYLGYSEQEILGKTIESITLPADWPAFSEKMREALSGQGFQWLHKRCLHKSGRIVYTETSSSVIRDREGVARYFVAQILDITGRKEAEEALSAMTRKLIEAQEQERARIARELHDDISQRLAVLAIDLDGREGVPQEVQSHLEKFRLQVVEIANDVHGLSHELHSSKLELLGVVTAMRSWCQEVGRRQKIDVDFASDVSTSIPPELGLSLLRVLQEALHNATRHSGTQRVEVRLEERSNELHLLVRDSGKGFDVESALRSQGLGLTSMRERVRLLNGRLTVQSQARCGTEVHARVPFNPDQNRSLKD</sequence>
<evidence type="ECO:0000259" key="4">
    <source>
        <dbReference type="PROSITE" id="PS50109"/>
    </source>
</evidence>
<dbReference type="GO" id="GO:0046983">
    <property type="term" value="F:protein dimerization activity"/>
    <property type="evidence" value="ECO:0007669"/>
    <property type="project" value="InterPro"/>
</dbReference>
<dbReference type="Pfam" id="PF13426">
    <property type="entry name" value="PAS_9"/>
    <property type="match status" value="1"/>
</dbReference>
<dbReference type="PROSITE" id="PS50112">
    <property type="entry name" value="PAS"/>
    <property type="match status" value="2"/>
</dbReference>
<evidence type="ECO:0000259" key="5">
    <source>
        <dbReference type="PROSITE" id="PS50112"/>
    </source>
</evidence>
<dbReference type="InterPro" id="IPR005467">
    <property type="entry name" value="His_kinase_dom"/>
</dbReference>
<dbReference type="eggNOG" id="COG4564">
    <property type="taxonomic scope" value="Bacteria"/>
</dbReference>
<dbReference type="SMART" id="SM00086">
    <property type="entry name" value="PAC"/>
    <property type="match status" value="2"/>
</dbReference>
<evidence type="ECO:0000256" key="2">
    <source>
        <dbReference type="ARBA" id="ARBA00022777"/>
    </source>
</evidence>
<dbReference type="STRING" id="204669.Acid345_0821"/>
<dbReference type="InterPro" id="IPR001610">
    <property type="entry name" value="PAC"/>
</dbReference>
<dbReference type="InterPro" id="IPR011712">
    <property type="entry name" value="Sig_transdc_His_kin_sub3_dim/P"/>
</dbReference>
<feature type="domain" description="PAC" evidence="6">
    <location>
        <begin position="207"/>
        <end position="259"/>
    </location>
</feature>
<keyword evidence="1 7" id="KW-0808">Transferase</keyword>
<gene>
    <name evidence="7" type="ordered locus">Acid345_0821</name>
</gene>
<dbReference type="SMART" id="SM00387">
    <property type="entry name" value="HATPase_c"/>
    <property type="match status" value="1"/>
</dbReference>
<dbReference type="EnsemblBacteria" id="ABF39826">
    <property type="protein sequence ID" value="ABF39826"/>
    <property type="gene ID" value="Acid345_0821"/>
</dbReference>
<evidence type="ECO:0000313" key="7">
    <source>
        <dbReference type="EMBL" id="ABF39826.1"/>
    </source>
</evidence>
<dbReference type="OrthoDB" id="9760839at2"/>
<protein>
    <submittedName>
        <fullName evidence="7">PAS/PAC sensor signal transduction histidine kinase</fullName>
        <ecNumber evidence="7">2.7.13.3</ecNumber>
    </submittedName>
</protein>
<keyword evidence="8" id="KW-1185">Reference proteome</keyword>
<organism evidence="7 8">
    <name type="scientific">Koribacter versatilis (strain Ellin345)</name>
    <dbReference type="NCBI Taxonomy" id="204669"/>
    <lineage>
        <taxon>Bacteria</taxon>
        <taxon>Pseudomonadati</taxon>
        <taxon>Acidobacteriota</taxon>
        <taxon>Terriglobia</taxon>
        <taxon>Terriglobales</taxon>
        <taxon>Candidatus Korobacteraceae</taxon>
        <taxon>Candidatus Korobacter</taxon>
    </lineage>
</organism>
<evidence type="ECO:0000256" key="1">
    <source>
        <dbReference type="ARBA" id="ARBA00022679"/>
    </source>
</evidence>
<dbReference type="Gene3D" id="3.30.450.20">
    <property type="entry name" value="PAS domain"/>
    <property type="match status" value="2"/>
</dbReference>
<evidence type="ECO:0000256" key="3">
    <source>
        <dbReference type="ARBA" id="ARBA00023012"/>
    </source>
</evidence>
<dbReference type="PANTHER" id="PTHR24421">
    <property type="entry name" value="NITRATE/NITRITE SENSOR PROTEIN NARX-RELATED"/>
    <property type="match status" value="1"/>
</dbReference>
<dbReference type="SMART" id="SM00091">
    <property type="entry name" value="PAS"/>
    <property type="match status" value="2"/>
</dbReference>
<dbReference type="EMBL" id="CP000360">
    <property type="protein sequence ID" value="ABF39826.1"/>
    <property type="molecule type" value="Genomic_DNA"/>
</dbReference>
<feature type="domain" description="Histidine kinase" evidence="4">
    <location>
        <begin position="274"/>
        <end position="465"/>
    </location>
</feature>
<feature type="domain" description="PAS" evidence="5">
    <location>
        <begin position="134"/>
        <end position="204"/>
    </location>
</feature>
<dbReference type="InterPro" id="IPR013656">
    <property type="entry name" value="PAS_4"/>
</dbReference>
<dbReference type="InterPro" id="IPR035965">
    <property type="entry name" value="PAS-like_dom_sf"/>
</dbReference>
<dbReference type="Pfam" id="PF08448">
    <property type="entry name" value="PAS_4"/>
    <property type="match status" value="1"/>
</dbReference>
<dbReference type="PROSITE" id="PS50113">
    <property type="entry name" value="PAC"/>
    <property type="match status" value="2"/>
</dbReference>
<accession>Q1ITH4</accession>
<dbReference type="SUPFAM" id="SSF55874">
    <property type="entry name" value="ATPase domain of HSP90 chaperone/DNA topoisomerase II/histidine kinase"/>
    <property type="match status" value="1"/>
</dbReference>
<proteinExistence type="predicted"/>
<dbReference type="RefSeq" id="WP_011521628.1">
    <property type="nucleotide sequence ID" value="NC_008009.1"/>
</dbReference>
<dbReference type="HOGENOM" id="CLU_000445_114_39_0"/>
<dbReference type="Pfam" id="PF07730">
    <property type="entry name" value="HisKA_3"/>
    <property type="match status" value="1"/>
</dbReference>
<evidence type="ECO:0000259" key="6">
    <source>
        <dbReference type="PROSITE" id="PS50113"/>
    </source>
</evidence>
<dbReference type="Pfam" id="PF02518">
    <property type="entry name" value="HATPase_c"/>
    <property type="match status" value="1"/>
</dbReference>
<dbReference type="InterPro" id="IPR050482">
    <property type="entry name" value="Sensor_HK_TwoCompSys"/>
</dbReference>
<evidence type="ECO:0000313" key="8">
    <source>
        <dbReference type="Proteomes" id="UP000002432"/>
    </source>
</evidence>
<dbReference type="AlphaFoldDB" id="Q1ITH4"/>
<keyword evidence="3" id="KW-0902">Two-component regulatory system</keyword>
<dbReference type="NCBIfam" id="TIGR00229">
    <property type="entry name" value="sensory_box"/>
    <property type="match status" value="2"/>
</dbReference>
<dbReference type="Gene3D" id="3.30.565.10">
    <property type="entry name" value="Histidine kinase-like ATPase, C-terminal domain"/>
    <property type="match status" value="1"/>
</dbReference>
<dbReference type="EC" id="2.7.13.3" evidence="7"/>
<feature type="domain" description="PAS" evidence="5">
    <location>
        <begin position="9"/>
        <end position="57"/>
    </location>
</feature>
<dbReference type="InterPro" id="IPR003594">
    <property type="entry name" value="HATPase_dom"/>
</dbReference>
<dbReference type="GO" id="GO:0000155">
    <property type="term" value="F:phosphorelay sensor kinase activity"/>
    <property type="evidence" value="ECO:0007669"/>
    <property type="project" value="InterPro"/>
</dbReference>
<dbReference type="CDD" id="cd16917">
    <property type="entry name" value="HATPase_UhpB-NarQ-NarX-like"/>
    <property type="match status" value="1"/>
</dbReference>
<dbReference type="KEGG" id="aba:Acid345_0821"/>
<dbReference type="InterPro" id="IPR000014">
    <property type="entry name" value="PAS"/>
</dbReference>
<dbReference type="CDD" id="cd00130">
    <property type="entry name" value="PAS"/>
    <property type="match status" value="2"/>
</dbReference>
<dbReference type="PROSITE" id="PS50109">
    <property type="entry name" value="HIS_KIN"/>
    <property type="match status" value="1"/>
</dbReference>
<dbReference type="Proteomes" id="UP000002432">
    <property type="component" value="Chromosome"/>
</dbReference>